<dbReference type="AlphaFoldDB" id="A0A8D9HFZ2"/>
<dbReference type="Proteomes" id="UP000694005">
    <property type="component" value="Chromosome A08"/>
</dbReference>
<sequence>MFNLKLIMRKSYVNIGNWLECLYLYILTNFKFIVSSSTSKSITEVIDQLVGIKSIIIISVIMVTISIFNKYIKDMTLKIYSVLINRRYWILSLYLLIYLSFI</sequence>
<name>A0A8D9HFZ2_BRACM</name>
<protein>
    <submittedName>
        <fullName evidence="2">Uncharacterized protein</fullName>
    </submittedName>
</protein>
<accession>A0A8D9HFZ2</accession>
<evidence type="ECO:0000256" key="1">
    <source>
        <dbReference type="SAM" id="Phobius"/>
    </source>
</evidence>
<evidence type="ECO:0000313" key="2">
    <source>
        <dbReference type="EMBL" id="CAG7897126.1"/>
    </source>
</evidence>
<proteinExistence type="predicted"/>
<keyword evidence="1" id="KW-0812">Transmembrane</keyword>
<evidence type="ECO:0000313" key="3">
    <source>
        <dbReference type="Proteomes" id="UP000694005"/>
    </source>
</evidence>
<feature type="transmembrane region" description="Helical" evidence="1">
    <location>
        <begin position="12"/>
        <end position="34"/>
    </location>
</feature>
<reference evidence="2 3" key="1">
    <citation type="submission" date="2021-07" db="EMBL/GenBank/DDBJ databases">
        <authorList>
            <consortium name="Genoscope - CEA"/>
            <person name="William W."/>
        </authorList>
    </citation>
    <scope>NUCLEOTIDE SEQUENCE [LARGE SCALE GENOMIC DNA]</scope>
</reference>
<gene>
    <name evidence="2" type="ORF">BRAPAZ1V2_A08P07920.2</name>
</gene>
<keyword evidence="1" id="KW-0472">Membrane</keyword>
<feature type="transmembrane region" description="Helical" evidence="1">
    <location>
        <begin position="54"/>
        <end position="72"/>
    </location>
</feature>
<feature type="transmembrane region" description="Helical" evidence="1">
    <location>
        <begin position="84"/>
        <end position="101"/>
    </location>
</feature>
<dbReference type="Gramene" id="A08p07920.2_BraZ1">
    <property type="protein sequence ID" value="A08p07920.2_BraZ1.CDS.1"/>
    <property type="gene ID" value="A08g07920.2_BraZ1"/>
</dbReference>
<dbReference type="EMBL" id="LS974624">
    <property type="protein sequence ID" value="CAG7897126.1"/>
    <property type="molecule type" value="Genomic_DNA"/>
</dbReference>
<keyword evidence="1" id="KW-1133">Transmembrane helix</keyword>
<organism evidence="2 3">
    <name type="scientific">Brassica campestris</name>
    <name type="common">Field mustard</name>
    <dbReference type="NCBI Taxonomy" id="3711"/>
    <lineage>
        <taxon>Eukaryota</taxon>
        <taxon>Viridiplantae</taxon>
        <taxon>Streptophyta</taxon>
        <taxon>Embryophyta</taxon>
        <taxon>Tracheophyta</taxon>
        <taxon>Spermatophyta</taxon>
        <taxon>Magnoliopsida</taxon>
        <taxon>eudicotyledons</taxon>
        <taxon>Gunneridae</taxon>
        <taxon>Pentapetalae</taxon>
        <taxon>rosids</taxon>
        <taxon>malvids</taxon>
        <taxon>Brassicales</taxon>
        <taxon>Brassicaceae</taxon>
        <taxon>Brassiceae</taxon>
        <taxon>Brassica</taxon>
    </lineage>
</organism>